<reference evidence="3" key="1">
    <citation type="submission" date="2023-05" db="EMBL/GenBank/DDBJ databases">
        <title>Nepenthes gracilis genome sequencing.</title>
        <authorList>
            <person name="Fukushima K."/>
        </authorList>
    </citation>
    <scope>NUCLEOTIDE SEQUENCE</scope>
    <source>
        <strain evidence="3">SING2019-196</strain>
    </source>
</reference>
<accession>A0AAD3RXQ9</accession>
<dbReference type="PANTHER" id="PTHR33786">
    <property type="entry name" value="UBIQUITIN CARBOXYL-TERMINAL HYDROLASE"/>
    <property type="match status" value="1"/>
</dbReference>
<feature type="signal peptide" evidence="1">
    <location>
        <begin position="1"/>
        <end position="24"/>
    </location>
</feature>
<gene>
    <name evidence="3" type="ORF">Nepgr_001770</name>
</gene>
<dbReference type="Proteomes" id="UP001279734">
    <property type="component" value="Unassembled WGS sequence"/>
</dbReference>
<proteinExistence type="predicted"/>
<evidence type="ECO:0000313" key="3">
    <source>
        <dbReference type="EMBL" id="GMG99930.1"/>
    </source>
</evidence>
<protein>
    <recommendedName>
        <fullName evidence="2">DUF7866 domain-containing protein</fullName>
    </recommendedName>
</protein>
<organism evidence="3 4">
    <name type="scientific">Nepenthes gracilis</name>
    <name type="common">Slender pitcher plant</name>
    <dbReference type="NCBI Taxonomy" id="150966"/>
    <lineage>
        <taxon>Eukaryota</taxon>
        <taxon>Viridiplantae</taxon>
        <taxon>Streptophyta</taxon>
        <taxon>Embryophyta</taxon>
        <taxon>Tracheophyta</taxon>
        <taxon>Spermatophyta</taxon>
        <taxon>Magnoliopsida</taxon>
        <taxon>eudicotyledons</taxon>
        <taxon>Gunneridae</taxon>
        <taxon>Pentapetalae</taxon>
        <taxon>Caryophyllales</taxon>
        <taxon>Nepenthaceae</taxon>
        <taxon>Nepenthes</taxon>
    </lineage>
</organism>
<dbReference type="Pfam" id="PF25268">
    <property type="entry name" value="DUF7866"/>
    <property type="match status" value="1"/>
</dbReference>
<evidence type="ECO:0000256" key="1">
    <source>
        <dbReference type="SAM" id="SignalP"/>
    </source>
</evidence>
<dbReference type="InterPro" id="IPR057188">
    <property type="entry name" value="DUF7866"/>
</dbReference>
<evidence type="ECO:0000259" key="2">
    <source>
        <dbReference type="Pfam" id="PF25268"/>
    </source>
</evidence>
<sequence length="123" mass="13486">MPSAGVIFSLQLLLFSTTVFNSNQEKLAHANGCSSENGTALEWMNFVPLVDREKVEMMMVKNETRRKLGSFQICAPCTCCGGGAEGYCIPSPCCYAINCNIPNRPFGFCSFTPKTCNCFGCHF</sequence>
<evidence type="ECO:0000313" key="4">
    <source>
        <dbReference type="Proteomes" id="UP001279734"/>
    </source>
</evidence>
<dbReference type="AlphaFoldDB" id="A0AAD3RXQ9"/>
<name>A0AAD3RXQ9_NEPGR</name>
<feature type="domain" description="DUF7866" evidence="2">
    <location>
        <begin position="70"/>
        <end position="122"/>
    </location>
</feature>
<comment type="caution">
    <text evidence="3">The sequence shown here is derived from an EMBL/GenBank/DDBJ whole genome shotgun (WGS) entry which is preliminary data.</text>
</comment>
<dbReference type="PANTHER" id="PTHR33786:SF2">
    <property type="entry name" value="UBIQUITIN CARBOXYL-TERMINAL HYDROLASE"/>
    <property type="match status" value="1"/>
</dbReference>
<dbReference type="EMBL" id="BSYO01000001">
    <property type="protein sequence ID" value="GMG99930.1"/>
    <property type="molecule type" value="Genomic_DNA"/>
</dbReference>
<keyword evidence="1" id="KW-0732">Signal</keyword>
<keyword evidence="4" id="KW-1185">Reference proteome</keyword>
<feature type="chain" id="PRO_5041996565" description="DUF7866 domain-containing protein" evidence="1">
    <location>
        <begin position="25"/>
        <end position="123"/>
    </location>
</feature>